<dbReference type="AlphaFoldDB" id="A0A397XXH1"/>
<evidence type="ECO:0000313" key="4">
    <source>
        <dbReference type="Proteomes" id="UP000264353"/>
    </source>
</evidence>
<organism evidence="3 4">
    <name type="scientific">Brassica campestris</name>
    <name type="common">Field mustard</name>
    <dbReference type="NCBI Taxonomy" id="3711"/>
    <lineage>
        <taxon>Eukaryota</taxon>
        <taxon>Viridiplantae</taxon>
        <taxon>Streptophyta</taxon>
        <taxon>Embryophyta</taxon>
        <taxon>Tracheophyta</taxon>
        <taxon>Spermatophyta</taxon>
        <taxon>Magnoliopsida</taxon>
        <taxon>eudicotyledons</taxon>
        <taxon>Gunneridae</taxon>
        <taxon>Pentapetalae</taxon>
        <taxon>rosids</taxon>
        <taxon>malvids</taxon>
        <taxon>Brassicales</taxon>
        <taxon>Brassicaceae</taxon>
        <taxon>Brassiceae</taxon>
        <taxon>Brassica</taxon>
    </lineage>
</organism>
<dbReference type="EMBL" id="CM010636">
    <property type="protein sequence ID" value="RID44134.1"/>
    <property type="molecule type" value="Genomic_DNA"/>
</dbReference>
<feature type="chain" id="PRO_5039799057" description="Knottin scorpion toxin-like domain-containing protein" evidence="1">
    <location>
        <begin position="25"/>
        <end position="80"/>
    </location>
</feature>
<dbReference type="EMBL" id="LS974625">
    <property type="protein sequence ID" value="CAG7860609.1"/>
    <property type="molecule type" value="Genomic_DNA"/>
</dbReference>
<sequence length="80" mass="9234">MGIYKNILITFVFTIFFVISNVHCTDIIQDFGVKHEYKKCYDPCPKGQEHVCERFCAALSLQLIGRCFSEQCCCISKETK</sequence>
<evidence type="ECO:0008006" key="6">
    <source>
        <dbReference type="Google" id="ProtNLM"/>
    </source>
</evidence>
<evidence type="ECO:0000256" key="1">
    <source>
        <dbReference type="SAM" id="SignalP"/>
    </source>
</evidence>
<feature type="signal peptide" evidence="1">
    <location>
        <begin position="1"/>
        <end position="24"/>
    </location>
</feature>
<protein>
    <recommendedName>
        <fullName evidence="6">Knottin scorpion toxin-like domain-containing protein</fullName>
    </recommendedName>
</protein>
<accession>A0A397XXH1</accession>
<evidence type="ECO:0000313" key="3">
    <source>
        <dbReference type="EMBL" id="RID44134.1"/>
    </source>
</evidence>
<name>A0A397XXH1_BRACM</name>
<dbReference type="Gramene" id="A09p10760.2_BraZ1">
    <property type="protein sequence ID" value="A09p10760.2_BraZ1.CDS"/>
    <property type="gene ID" value="A09g10760.2_BraZ1"/>
</dbReference>
<reference evidence="3 4" key="1">
    <citation type="submission" date="2018-06" db="EMBL/GenBank/DDBJ databases">
        <title>WGS assembly of Brassica rapa FPsc.</title>
        <authorList>
            <person name="Bowman J."/>
            <person name="Kohchi T."/>
            <person name="Yamato K."/>
            <person name="Jenkins J."/>
            <person name="Shu S."/>
            <person name="Ishizaki K."/>
            <person name="Yamaoka S."/>
            <person name="Nishihama R."/>
            <person name="Nakamura Y."/>
            <person name="Berger F."/>
            <person name="Adam C."/>
            <person name="Aki S."/>
            <person name="Althoff F."/>
            <person name="Araki T."/>
            <person name="Arteaga-Vazquez M."/>
            <person name="Balasubrmanian S."/>
            <person name="Bauer D."/>
            <person name="Boehm C."/>
            <person name="Briginshaw L."/>
            <person name="Caballero-Perez J."/>
            <person name="Catarino B."/>
            <person name="Chen F."/>
            <person name="Chiyoda S."/>
            <person name="Chovatia M."/>
            <person name="Davies K."/>
            <person name="Delmans M."/>
            <person name="Demura T."/>
            <person name="Dierschke T."/>
            <person name="Dolan L."/>
            <person name="Dorantes-Acosta A."/>
            <person name="Eklund D."/>
            <person name="Florent S."/>
            <person name="Flores-Sandoval E."/>
            <person name="Fujiyama A."/>
            <person name="Fukuzawa H."/>
            <person name="Galik B."/>
            <person name="Grimanelli D."/>
            <person name="Grimwood J."/>
            <person name="Grossniklaus U."/>
            <person name="Hamada T."/>
            <person name="Haseloff J."/>
            <person name="Hetherington A."/>
            <person name="Higo A."/>
            <person name="Hirakawa Y."/>
            <person name="Hundley H."/>
            <person name="Ikeda Y."/>
            <person name="Inoue K."/>
            <person name="Inoue S."/>
            <person name="Ishida S."/>
            <person name="Jia Q."/>
            <person name="Kakita M."/>
            <person name="Kanazawa T."/>
            <person name="Kawai Y."/>
            <person name="Kawashima T."/>
            <person name="Kennedy M."/>
            <person name="Kinose K."/>
            <person name="Kinoshita T."/>
            <person name="Kohara Y."/>
            <person name="Koide E."/>
            <person name="Komatsu K."/>
            <person name="Kopischke S."/>
            <person name="Kubo M."/>
            <person name="Kyozuka J."/>
            <person name="Lagercrantz U."/>
            <person name="Lin S."/>
            <person name="Lindquist E."/>
            <person name="Lipzen A."/>
            <person name="Lu C."/>
            <person name="Luna E."/>
            <person name="Martienssen R."/>
            <person name="Minamino N."/>
            <person name="Mizutani M."/>
            <person name="Mizutani M."/>
            <person name="Mochizuki N."/>
            <person name="Monte I."/>
            <person name="Mosher R."/>
            <person name="Nagasaki H."/>
            <person name="Nakagami H."/>
            <person name="Naramoto S."/>
            <person name="Nishitani K."/>
            <person name="Ohtani M."/>
            <person name="Okamoto T."/>
            <person name="Okumura M."/>
            <person name="Phillips J."/>
            <person name="Pollak B."/>
            <person name="Reinders A."/>
            <person name="Roevekamp M."/>
            <person name="Sano R."/>
            <person name="Sawa S."/>
            <person name="Schmid M."/>
            <person name="Shirakawa M."/>
            <person name="Solano R."/>
            <person name="Spunde A."/>
            <person name="Suetsugu N."/>
            <person name="Sugano S."/>
            <person name="Sugiyama A."/>
            <person name="Sun R."/>
            <person name="Suzuki Y."/>
            <person name="Takenaka M."/>
            <person name="Takezawa D."/>
            <person name="Tomogane H."/>
            <person name="Tsuzuki M."/>
            <person name="Ueda T."/>
            <person name="Umeda M."/>
            <person name="Ward J."/>
            <person name="Watanabe Y."/>
            <person name="Yazaki K."/>
            <person name="Yokoyama R."/>
            <person name="Yoshitake Y."/>
            <person name="Yotsui I."/>
            <person name="Zachgo S."/>
            <person name="Schmutz J."/>
        </authorList>
    </citation>
    <scope>NUCLEOTIDE SEQUENCE [LARGE SCALE GENOMIC DNA]</scope>
    <source>
        <strain evidence="4">cv. B-3</strain>
    </source>
</reference>
<dbReference type="Proteomes" id="UP000694005">
    <property type="component" value="Chromosome A09"/>
</dbReference>
<reference evidence="2 5" key="2">
    <citation type="submission" date="2021-07" db="EMBL/GenBank/DDBJ databases">
        <authorList>
            <consortium name="Genoscope - CEA"/>
            <person name="William W."/>
        </authorList>
    </citation>
    <scope>NUCLEOTIDE SEQUENCE [LARGE SCALE GENOMIC DNA]</scope>
</reference>
<keyword evidence="1" id="KW-0732">Signal</keyword>
<gene>
    <name evidence="2" type="ORF">BRAPAZ1V2_A09P10760.2</name>
    <name evidence="3" type="ORF">BRARA_I00949</name>
</gene>
<proteinExistence type="predicted"/>
<evidence type="ECO:0000313" key="2">
    <source>
        <dbReference type="EMBL" id="CAG7860609.1"/>
    </source>
</evidence>
<evidence type="ECO:0000313" key="5">
    <source>
        <dbReference type="Proteomes" id="UP000694005"/>
    </source>
</evidence>
<dbReference type="Proteomes" id="UP000264353">
    <property type="component" value="Chromosome A9"/>
</dbReference>